<dbReference type="EMBL" id="CP002345">
    <property type="protein sequence ID" value="ADQ78228.1"/>
    <property type="molecule type" value="Genomic_DNA"/>
</dbReference>
<protein>
    <recommendedName>
        <fullName evidence="7">EamA domain-containing protein</fullName>
    </recommendedName>
</protein>
<feature type="transmembrane region" description="Helical" evidence="6">
    <location>
        <begin position="152"/>
        <end position="170"/>
    </location>
</feature>
<evidence type="ECO:0000256" key="3">
    <source>
        <dbReference type="ARBA" id="ARBA00022692"/>
    </source>
</evidence>
<dbReference type="PANTHER" id="PTHR32322:SF18">
    <property type="entry name" value="S-ADENOSYLMETHIONINE_S-ADENOSYLHOMOCYSTEINE TRANSPORTER"/>
    <property type="match status" value="1"/>
</dbReference>
<dbReference type="GO" id="GO:0005886">
    <property type="term" value="C:plasma membrane"/>
    <property type="evidence" value="ECO:0007669"/>
    <property type="project" value="UniProtKB-SubCell"/>
</dbReference>
<dbReference type="PANTHER" id="PTHR32322">
    <property type="entry name" value="INNER MEMBRANE TRANSPORTER"/>
    <property type="match status" value="1"/>
</dbReference>
<dbReference type="Pfam" id="PF00892">
    <property type="entry name" value="EamA"/>
    <property type="match status" value="2"/>
</dbReference>
<evidence type="ECO:0000256" key="1">
    <source>
        <dbReference type="ARBA" id="ARBA00004651"/>
    </source>
</evidence>
<keyword evidence="3 6" id="KW-0812">Transmembrane</keyword>
<dbReference type="AlphaFoldDB" id="E4T0V3"/>
<proteinExistence type="predicted"/>
<gene>
    <name evidence="8" type="ordered locus">Palpr_0066</name>
</gene>
<evidence type="ECO:0000256" key="2">
    <source>
        <dbReference type="ARBA" id="ARBA00022475"/>
    </source>
</evidence>
<dbReference type="InterPro" id="IPR000620">
    <property type="entry name" value="EamA_dom"/>
</dbReference>
<evidence type="ECO:0000256" key="6">
    <source>
        <dbReference type="SAM" id="Phobius"/>
    </source>
</evidence>
<feature type="transmembrane region" description="Helical" evidence="6">
    <location>
        <begin position="122"/>
        <end position="140"/>
    </location>
</feature>
<keyword evidence="4 6" id="KW-1133">Transmembrane helix</keyword>
<dbReference type="InterPro" id="IPR037185">
    <property type="entry name" value="EmrE-like"/>
</dbReference>
<evidence type="ECO:0000256" key="4">
    <source>
        <dbReference type="ARBA" id="ARBA00022989"/>
    </source>
</evidence>
<dbReference type="HOGENOM" id="CLU_033863_4_1_10"/>
<feature type="transmembrane region" description="Helical" evidence="6">
    <location>
        <begin position="182"/>
        <end position="201"/>
    </location>
</feature>
<name>E4T0V3_PALPW</name>
<keyword evidence="9" id="KW-1185">Reference proteome</keyword>
<accession>E4T0V3</accession>
<feature type="transmembrane region" description="Helical" evidence="6">
    <location>
        <begin position="7"/>
        <end position="29"/>
    </location>
</feature>
<reference key="1">
    <citation type="submission" date="2010-11" db="EMBL/GenBank/DDBJ databases">
        <title>The complete genome of Paludibacter propionicigenes DSM 17365.</title>
        <authorList>
            <consortium name="US DOE Joint Genome Institute (JGI-PGF)"/>
            <person name="Lucas S."/>
            <person name="Copeland A."/>
            <person name="Lapidus A."/>
            <person name="Bruce D."/>
            <person name="Goodwin L."/>
            <person name="Pitluck S."/>
            <person name="Kyrpides N."/>
            <person name="Mavromatis K."/>
            <person name="Ivanova N."/>
            <person name="Munk A.C."/>
            <person name="Brettin T."/>
            <person name="Detter J.C."/>
            <person name="Han C."/>
            <person name="Tapia R."/>
            <person name="Land M."/>
            <person name="Hauser L."/>
            <person name="Markowitz V."/>
            <person name="Cheng J.-F."/>
            <person name="Hugenholtz P."/>
            <person name="Woyke T."/>
            <person name="Wu D."/>
            <person name="Gronow S."/>
            <person name="Wellnitz S."/>
            <person name="Brambilla E."/>
            <person name="Klenk H.-P."/>
            <person name="Eisen J.A."/>
        </authorList>
    </citation>
    <scope>NUCLEOTIDE SEQUENCE</scope>
    <source>
        <strain>WB4</strain>
    </source>
</reference>
<dbReference type="OrthoDB" id="9805239at2"/>
<feature type="transmembrane region" description="Helical" evidence="6">
    <location>
        <begin position="216"/>
        <end position="236"/>
    </location>
</feature>
<feature type="domain" description="EamA" evidence="7">
    <location>
        <begin position="9"/>
        <end position="139"/>
    </location>
</feature>
<evidence type="ECO:0000313" key="8">
    <source>
        <dbReference type="EMBL" id="ADQ78228.1"/>
    </source>
</evidence>
<dbReference type="eggNOG" id="COG0697">
    <property type="taxonomic scope" value="Bacteria"/>
</dbReference>
<dbReference type="STRING" id="694427.Palpr_0066"/>
<dbReference type="SUPFAM" id="SSF103481">
    <property type="entry name" value="Multidrug resistance efflux transporter EmrE"/>
    <property type="match status" value="2"/>
</dbReference>
<evidence type="ECO:0000313" key="9">
    <source>
        <dbReference type="Proteomes" id="UP000008718"/>
    </source>
</evidence>
<organism evidence="8 9">
    <name type="scientific">Paludibacter propionicigenes (strain DSM 17365 / JCM 13257 / WB4)</name>
    <dbReference type="NCBI Taxonomy" id="694427"/>
    <lineage>
        <taxon>Bacteria</taxon>
        <taxon>Pseudomonadati</taxon>
        <taxon>Bacteroidota</taxon>
        <taxon>Bacteroidia</taxon>
        <taxon>Bacteroidales</taxon>
        <taxon>Paludibacteraceae</taxon>
        <taxon>Paludibacter</taxon>
    </lineage>
</organism>
<reference evidence="8 9" key="2">
    <citation type="journal article" date="2011" name="Stand. Genomic Sci.">
        <title>Complete genome sequence of Paludibacter propionicigenes type strain (WB4).</title>
        <authorList>
            <person name="Gronow S."/>
            <person name="Munk C."/>
            <person name="Lapidus A."/>
            <person name="Nolan M."/>
            <person name="Lucas S."/>
            <person name="Hammon N."/>
            <person name="Deshpande S."/>
            <person name="Cheng J.F."/>
            <person name="Tapia R."/>
            <person name="Han C."/>
            <person name="Goodwin L."/>
            <person name="Pitluck S."/>
            <person name="Liolios K."/>
            <person name="Ivanova N."/>
            <person name="Mavromatis K."/>
            <person name="Mikhailova N."/>
            <person name="Pati A."/>
            <person name="Chen A."/>
            <person name="Palaniappan K."/>
            <person name="Land M."/>
            <person name="Hauser L."/>
            <person name="Chang Y.J."/>
            <person name="Jeffries C.D."/>
            <person name="Brambilla E."/>
            <person name="Rohde M."/>
            <person name="Goker M."/>
            <person name="Detter J.C."/>
            <person name="Woyke T."/>
            <person name="Bristow J."/>
            <person name="Eisen J.A."/>
            <person name="Markowitz V."/>
            <person name="Hugenholtz P."/>
            <person name="Kyrpides N.C."/>
            <person name="Klenk H.P."/>
        </authorList>
    </citation>
    <scope>NUCLEOTIDE SEQUENCE [LARGE SCALE GENOMIC DNA]</scope>
    <source>
        <strain evidence="9">DSM 17365 / JCM 13257 / WB4</strain>
    </source>
</reference>
<feature type="transmembrane region" description="Helical" evidence="6">
    <location>
        <begin position="271"/>
        <end position="290"/>
    </location>
</feature>
<sequence length="302" mass="33990">MFNSIKLYSAIVLSMVFWSFSFIWTRVAIHSFQPMTLITLRLILASLLLFVVLKSTGRFQKLRRKDVKWFLSLAFFEPFIYYVGETYGLTMVESTLAAVIVSTIPLFAPVVAFVVLRERISWSNIVGIVVSLIGVFFVIYEPTGGLKANPQGVALLFLAVFAAICYATVLRKVPDYYNNMSVIFYQSLLGLLFFIPTFLVTDYPTIHTLRVSGESLIALFMLSVFASVIAFVLFAGAVRKVGVTRTNVFVNLIPVFTAILSWVILDEILTLSKWIGIVIVVVGLFVSQWGKIKFNKEVEEIL</sequence>
<feature type="transmembrane region" description="Helical" evidence="6">
    <location>
        <begin position="248"/>
        <end position="265"/>
    </location>
</feature>
<feature type="transmembrane region" description="Helical" evidence="6">
    <location>
        <begin position="35"/>
        <end position="55"/>
    </location>
</feature>
<dbReference type="KEGG" id="ppn:Palpr_0066"/>
<feature type="domain" description="EamA" evidence="7">
    <location>
        <begin position="152"/>
        <end position="286"/>
    </location>
</feature>
<keyword evidence="5 6" id="KW-0472">Membrane</keyword>
<keyword evidence="2" id="KW-1003">Cell membrane</keyword>
<feature type="transmembrane region" description="Helical" evidence="6">
    <location>
        <begin position="96"/>
        <end position="115"/>
    </location>
</feature>
<dbReference type="Proteomes" id="UP000008718">
    <property type="component" value="Chromosome"/>
</dbReference>
<comment type="subcellular location">
    <subcellularLocation>
        <location evidence="1">Cell membrane</location>
        <topology evidence="1">Multi-pass membrane protein</topology>
    </subcellularLocation>
</comment>
<feature type="transmembrane region" description="Helical" evidence="6">
    <location>
        <begin position="67"/>
        <end position="84"/>
    </location>
</feature>
<evidence type="ECO:0000259" key="7">
    <source>
        <dbReference type="Pfam" id="PF00892"/>
    </source>
</evidence>
<dbReference type="RefSeq" id="WP_013443597.1">
    <property type="nucleotide sequence ID" value="NC_014734.1"/>
</dbReference>
<dbReference type="InterPro" id="IPR050638">
    <property type="entry name" value="AA-Vitamin_Transporters"/>
</dbReference>
<evidence type="ECO:0000256" key="5">
    <source>
        <dbReference type="ARBA" id="ARBA00023136"/>
    </source>
</evidence>